<sequence length="445" mass="50566">MPGALNITAASVEPEILSLPWQLPLLDWPDDVTTSLPKGISRHTVRFARLGDNVLAIKETTAEMASGEYEVLRNLRKLKVPCVKPIAVITNRRAENGDDLPAALVTRHLKFSMPFRALYQTTLRPDTAKRLVDALALLLVRLHAIGFFWGDVSLSNTLFRRDAGSFAAYLVDAETGRLYQTQLTDGQRAHDLDIARINIAGELMDLVASGRIDPTLDPVVVADRILEVYDGLWHELNDPELVDENELWRINKRVERLNSLGFDIGELDIQTTDSGTKVRIQPKVVDAGHHARRLLRLTGLDTEENQARRLLNDLDRYSATVQVAGLDEEMKAHLWLTRVYEPVIRAVPEEYEHKLEAAELFHQVLEHRWLLSETQKRDVPLNEVVRDYVENVLQFRRDEDFVVVPPTSSITLPIEVVDEDSFGWGDPEPPPRADDEPERDWRDLV</sequence>
<dbReference type="EMBL" id="CAEZTD010000107">
    <property type="protein sequence ID" value="CAB4569073.1"/>
    <property type="molecule type" value="Genomic_DNA"/>
</dbReference>
<name>A0A6J6E494_9ZZZZ</name>
<feature type="compositionally biased region" description="Basic and acidic residues" evidence="1">
    <location>
        <begin position="429"/>
        <end position="445"/>
    </location>
</feature>
<proteinExistence type="predicted"/>
<reference evidence="3" key="1">
    <citation type="submission" date="2020-05" db="EMBL/GenBank/DDBJ databases">
        <authorList>
            <person name="Chiriac C."/>
            <person name="Salcher M."/>
            <person name="Ghai R."/>
            <person name="Kavagutti S V."/>
        </authorList>
    </citation>
    <scope>NUCLEOTIDE SEQUENCE</scope>
</reference>
<evidence type="ECO:0000256" key="1">
    <source>
        <dbReference type="SAM" id="MobiDB-lite"/>
    </source>
</evidence>
<feature type="region of interest" description="Disordered" evidence="1">
    <location>
        <begin position="420"/>
        <end position="445"/>
    </location>
</feature>
<gene>
    <name evidence="3" type="ORF">UFOPK1591_01195</name>
</gene>
<dbReference type="Pfam" id="PF13224">
    <property type="entry name" value="DUF4032"/>
    <property type="match status" value="1"/>
</dbReference>
<feature type="domain" description="DUF4032" evidence="2">
    <location>
        <begin position="232"/>
        <end position="393"/>
    </location>
</feature>
<dbReference type="InterPro" id="IPR025111">
    <property type="entry name" value="DUF4032"/>
</dbReference>
<dbReference type="Pfam" id="PF06293">
    <property type="entry name" value="Kdo"/>
    <property type="match status" value="1"/>
</dbReference>
<evidence type="ECO:0000259" key="2">
    <source>
        <dbReference type="Pfam" id="PF13224"/>
    </source>
</evidence>
<accession>A0A6J6E494</accession>
<dbReference type="SUPFAM" id="SSF56112">
    <property type="entry name" value="Protein kinase-like (PK-like)"/>
    <property type="match status" value="1"/>
</dbReference>
<dbReference type="AlphaFoldDB" id="A0A6J6E494"/>
<evidence type="ECO:0000313" key="3">
    <source>
        <dbReference type="EMBL" id="CAB4569073.1"/>
    </source>
</evidence>
<protein>
    <submittedName>
        <fullName evidence="3">Unannotated protein</fullName>
    </submittedName>
</protein>
<dbReference type="InterPro" id="IPR011009">
    <property type="entry name" value="Kinase-like_dom_sf"/>
</dbReference>
<organism evidence="3">
    <name type="scientific">freshwater metagenome</name>
    <dbReference type="NCBI Taxonomy" id="449393"/>
    <lineage>
        <taxon>unclassified sequences</taxon>
        <taxon>metagenomes</taxon>
        <taxon>ecological metagenomes</taxon>
    </lineage>
</organism>